<gene>
    <name evidence="7" type="ORF">ACFFMS_14595</name>
</gene>
<comment type="caution">
    <text evidence="7">The sequence shown here is derived from an EMBL/GenBank/DDBJ whole genome shotgun (WGS) entry which is preliminary data.</text>
</comment>
<dbReference type="PRINTS" id="PR00032">
    <property type="entry name" value="HTHARAC"/>
</dbReference>
<dbReference type="InterPro" id="IPR009057">
    <property type="entry name" value="Homeodomain-like_sf"/>
</dbReference>
<keyword evidence="2" id="KW-0238">DNA-binding</keyword>
<dbReference type="InterPro" id="IPR020449">
    <property type="entry name" value="Tscrpt_reg_AraC-type_HTH"/>
</dbReference>
<feature type="domain" description="Response regulatory" evidence="6">
    <location>
        <begin position="3"/>
        <end position="120"/>
    </location>
</feature>
<dbReference type="PANTHER" id="PTHR43280:SF2">
    <property type="entry name" value="HTH-TYPE TRANSCRIPTIONAL REGULATOR EXSA"/>
    <property type="match status" value="1"/>
</dbReference>
<evidence type="ECO:0000256" key="3">
    <source>
        <dbReference type="ARBA" id="ARBA00023163"/>
    </source>
</evidence>
<dbReference type="PANTHER" id="PTHR43280">
    <property type="entry name" value="ARAC-FAMILY TRANSCRIPTIONAL REGULATOR"/>
    <property type="match status" value="1"/>
</dbReference>
<dbReference type="PROSITE" id="PS00041">
    <property type="entry name" value="HTH_ARAC_FAMILY_1"/>
    <property type="match status" value="1"/>
</dbReference>
<dbReference type="InterPro" id="IPR011006">
    <property type="entry name" value="CheY-like_superfamily"/>
</dbReference>
<keyword evidence="3" id="KW-0804">Transcription</keyword>
<organism evidence="7 8">
    <name type="scientific">Ectobacillus funiculus</name>
    <dbReference type="NCBI Taxonomy" id="137993"/>
    <lineage>
        <taxon>Bacteria</taxon>
        <taxon>Bacillati</taxon>
        <taxon>Bacillota</taxon>
        <taxon>Bacilli</taxon>
        <taxon>Bacillales</taxon>
        <taxon>Bacillaceae</taxon>
        <taxon>Ectobacillus</taxon>
    </lineage>
</organism>
<dbReference type="Pfam" id="PF12833">
    <property type="entry name" value="HTH_18"/>
    <property type="match status" value="1"/>
</dbReference>
<dbReference type="Gene3D" id="1.10.10.60">
    <property type="entry name" value="Homeodomain-like"/>
    <property type="match status" value="2"/>
</dbReference>
<dbReference type="InterPro" id="IPR001789">
    <property type="entry name" value="Sig_transdc_resp-reg_receiver"/>
</dbReference>
<evidence type="ECO:0000313" key="7">
    <source>
        <dbReference type="EMBL" id="MFB9759643.1"/>
    </source>
</evidence>
<name>A0ABV5WGT4_9BACI</name>
<dbReference type="SMART" id="SM00448">
    <property type="entry name" value="REC"/>
    <property type="match status" value="1"/>
</dbReference>
<dbReference type="Pfam" id="PF00072">
    <property type="entry name" value="Response_reg"/>
    <property type="match status" value="1"/>
</dbReference>
<dbReference type="Proteomes" id="UP001589609">
    <property type="component" value="Unassembled WGS sequence"/>
</dbReference>
<keyword evidence="8" id="KW-1185">Reference proteome</keyword>
<reference evidence="7 8" key="1">
    <citation type="submission" date="2024-09" db="EMBL/GenBank/DDBJ databases">
        <authorList>
            <person name="Sun Q."/>
            <person name="Mori K."/>
        </authorList>
    </citation>
    <scope>NUCLEOTIDE SEQUENCE [LARGE SCALE GENOMIC DNA]</scope>
    <source>
        <strain evidence="7 8">JCM 11201</strain>
    </source>
</reference>
<dbReference type="InterPro" id="IPR018062">
    <property type="entry name" value="HTH_AraC-typ_CS"/>
</dbReference>
<proteinExistence type="predicted"/>
<feature type="domain" description="HTH araC/xylS-type" evidence="5">
    <location>
        <begin position="413"/>
        <end position="511"/>
    </location>
</feature>
<evidence type="ECO:0000256" key="4">
    <source>
        <dbReference type="PROSITE-ProRule" id="PRU00169"/>
    </source>
</evidence>
<evidence type="ECO:0000313" key="8">
    <source>
        <dbReference type="Proteomes" id="UP001589609"/>
    </source>
</evidence>
<dbReference type="CDD" id="cd17536">
    <property type="entry name" value="REC_YesN-like"/>
    <property type="match status" value="1"/>
</dbReference>
<feature type="modified residue" description="4-aspartylphosphate" evidence="4">
    <location>
        <position position="55"/>
    </location>
</feature>
<evidence type="ECO:0000256" key="2">
    <source>
        <dbReference type="ARBA" id="ARBA00023125"/>
    </source>
</evidence>
<dbReference type="SUPFAM" id="SSF52172">
    <property type="entry name" value="CheY-like"/>
    <property type="match status" value="1"/>
</dbReference>
<dbReference type="SMART" id="SM00342">
    <property type="entry name" value="HTH_ARAC"/>
    <property type="match status" value="1"/>
</dbReference>
<keyword evidence="4" id="KW-0597">Phosphoprotein</keyword>
<sequence>MYKLLIVDDEKIVIEGLKSAINWEEHQIGTVETASDGQEAFQCIINNPPHIVLADIQMPGLNGLDLIQKVKKIHPDIVFIIISGYTEFDYAKRALKLEAADYLVKPIELDEIVSAVKKGIIKYEKMKVEKENNDQIQKYQMELEEKHVLDLILGRNIDNFEVSNKFKGWKILIAGFKSTTWKNNIEKDGQGIVNRLKMPFEERGYETFIYIIEDFIVIMYANSIQKEVQDYFLIEFSSLLQHELNVAPIIGVSNTYYDSSSIRQSYQEAKEAFQIGIYLNQLVTHYKDLEKINNTVGNEIIDKIDHYFQKNKFNLDKINLLIHDIFSYSIENMLSPVKSKYLYFKLVNYIFEYVQHEFELEIESILGNEYQLYEELNRLQSIEEISHWIENLVNKIFDYVNDNRVSYKDKLILDVKSYLQKNFNQSIILDEIAEGFHISPPYLSSLFSKKVGMTIFEYITNIRINKAKELLRTTNYKILDICNEVGYKDPKYFNQVFKKQVDLTPSQYRSEHLIRNK</sequence>
<keyword evidence="1" id="KW-0805">Transcription regulation</keyword>
<dbReference type="Gene3D" id="3.40.50.2300">
    <property type="match status" value="1"/>
</dbReference>
<dbReference type="InterPro" id="IPR018060">
    <property type="entry name" value="HTH_AraC"/>
</dbReference>
<dbReference type="PROSITE" id="PS50110">
    <property type="entry name" value="RESPONSE_REGULATORY"/>
    <property type="match status" value="1"/>
</dbReference>
<evidence type="ECO:0000259" key="6">
    <source>
        <dbReference type="PROSITE" id="PS50110"/>
    </source>
</evidence>
<accession>A0ABV5WGT4</accession>
<dbReference type="PROSITE" id="PS01124">
    <property type="entry name" value="HTH_ARAC_FAMILY_2"/>
    <property type="match status" value="1"/>
</dbReference>
<dbReference type="EMBL" id="JBHMAF010000083">
    <property type="protein sequence ID" value="MFB9759643.1"/>
    <property type="molecule type" value="Genomic_DNA"/>
</dbReference>
<protein>
    <submittedName>
        <fullName evidence="7">Response regulator</fullName>
    </submittedName>
</protein>
<evidence type="ECO:0000259" key="5">
    <source>
        <dbReference type="PROSITE" id="PS01124"/>
    </source>
</evidence>
<evidence type="ECO:0000256" key="1">
    <source>
        <dbReference type="ARBA" id="ARBA00023015"/>
    </source>
</evidence>
<dbReference type="SUPFAM" id="SSF46689">
    <property type="entry name" value="Homeodomain-like"/>
    <property type="match status" value="2"/>
</dbReference>
<dbReference type="RefSeq" id="WP_379949984.1">
    <property type="nucleotide sequence ID" value="NZ_JBHMAF010000083.1"/>
</dbReference>